<keyword evidence="2" id="KW-1185">Reference proteome</keyword>
<comment type="caution">
    <text evidence="1">The sequence shown here is derived from an EMBL/GenBank/DDBJ whole genome shotgun (WGS) entry which is preliminary data.</text>
</comment>
<proteinExistence type="predicted"/>
<dbReference type="EMBL" id="JBHSQJ010000019">
    <property type="protein sequence ID" value="MFC5906849.1"/>
    <property type="molecule type" value="Genomic_DNA"/>
</dbReference>
<name>A0ABW1FX85_9ACTN</name>
<organism evidence="1 2">
    <name type="scientific">Streptacidiphilus monticola</name>
    <dbReference type="NCBI Taxonomy" id="2161674"/>
    <lineage>
        <taxon>Bacteria</taxon>
        <taxon>Bacillati</taxon>
        <taxon>Actinomycetota</taxon>
        <taxon>Actinomycetes</taxon>
        <taxon>Kitasatosporales</taxon>
        <taxon>Streptomycetaceae</taxon>
        <taxon>Streptacidiphilus</taxon>
    </lineage>
</organism>
<gene>
    <name evidence="1" type="ORF">ACFP3V_06440</name>
</gene>
<dbReference type="InterPro" id="IPR010866">
    <property type="entry name" value="A-2_8-polyST"/>
</dbReference>
<dbReference type="Proteomes" id="UP001596174">
    <property type="component" value="Unassembled WGS sequence"/>
</dbReference>
<evidence type="ECO:0000313" key="1">
    <source>
        <dbReference type="EMBL" id="MFC5906849.1"/>
    </source>
</evidence>
<reference evidence="2" key="1">
    <citation type="journal article" date="2019" name="Int. J. Syst. Evol. Microbiol.">
        <title>The Global Catalogue of Microorganisms (GCM) 10K type strain sequencing project: providing services to taxonomists for standard genome sequencing and annotation.</title>
        <authorList>
            <consortium name="The Broad Institute Genomics Platform"/>
            <consortium name="The Broad Institute Genome Sequencing Center for Infectious Disease"/>
            <person name="Wu L."/>
            <person name="Ma J."/>
        </authorList>
    </citation>
    <scope>NUCLEOTIDE SEQUENCE [LARGE SCALE GENOMIC DNA]</scope>
    <source>
        <strain evidence="2">JCM 4816</strain>
    </source>
</reference>
<evidence type="ECO:0000313" key="2">
    <source>
        <dbReference type="Proteomes" id="UP001596174"/>
    </source>
</evidence>
<accession>A0ABW1FX85</accession>
<sequence>MVQFFVASTLYGAATLGAALDAGLFGTGHRRILLVSNNATAPEVTPALDRAPGFAALRPRFDEVRSWNAETAPQHPSEWSPRNADLPLWERQLRRSWGLGDEPVELVVESLQANPAEALVRIFGDALVHVYADGVMSYGPTRKRLPELVPGRIERLLHPDLLPGLEPLLLTEHGVPRQGVPLPAFRAVLDELAALDRFGGVPQGGALLLGQYLSPLGLLSRTEEERLHADMLRAAVAAGHRHVVFKPHPSAPLPLTRALEQAAEEACVRVTVLREPVLAETAFARLRPELVVGCFSTGLFTARALFGLPVVSVGAATVLRRLTPFANSNRVPLTLAHALMGGQPPQDVRPLLRAVGHCMQPEAYPELRSETEAWLLASTEETVRTYIGTARLSALGLPGGQVLSKENAVRLLRQNPTLRRAVREARTVRRAVTRALR</sequence>
<dbReference type="RefSeq" id="WP_380580664.1">
    <property type="nucleotide sequence ID" value="NZ_JBHSQJ010000019.1"/>
</dbReference>
<protein>
    <submittedName>
        <fullName evidence="1">Polysialyltransferase family glycosyltransferase</fullName>
    </submittedName>
</protein>
<dbReference type="Pfam" id="PF07388">
    <property type="entry name" value="A-2_8-polyST"/>
    <property type="match status" value="1"/>
</dbReference>